<keyword evidence="4" id="KW-0067">ATP-binding</keyword>
<dbReference type="EMBL" id="LACB01001202">
    <property type="protein sequence ID" value="KAJ9480660.1"/>
    <property type="molecule type" value="Genomic_DNA"/>
</dbReference>
<feature type="compositionally biased region" description="Polar residues" evidence="5">
    <location>
        <begin position="24"/>
        <end position="35"/>
    </location>
</feature>
<dbReference type="AlphaFoldDB" id="A0AAI9X1R2"/>
<evidence type="ECO:0000313" key="6">
    <source>
        <dbReference type="EMBL" id="KAJ9480660.1"/>
    </source>
</evidence>
<keyword evidence="1" id="KW-0808">Transferase</keyword>
<evidence type="ECO:0000256" key="3">
    <source>
        <dbReference type="ARBA" id="ARBA00022777"/>
    </source>
</evidence>
<evidence type="ECO:0000256" key="1">
    <source>
        <dbReference type="ARBA" id="ARBA00022679"/>
    </source>
</evidence>
<dbReference type="InterPro" id="IPR023865">
    <property type="entry name" value="Aliphatic_acid_kinase_CS"/>
</dbReference>
<dbReference type="GO" id="GO:0016301">
    <property type="term" value="F:kinase activity"/>
    <property type="evidence" value="ECO:0007669"/>
    <property type="project" value="UniProtKB-KW"/>
</dbReference>
<evidence type="ECO:0000256" key="4">
    <source>
        <dbReference type="ARBA" id="ARBA00022840"/>
    </source>
</evidence>
<gene>
    <name evidence="6" type="ORF">VN97_g12883</name>
</gene>
<keyword evidence="2" id="KW-0547">Nucleotide-binding</keyword>
<reference evidence="6" key="2">
    <citation type="journal article" date="2016" name="Fungal Biol.">
        <title>Ochratoxin A production by Penicillium thymicola.</title>
        <authorList>
            <person name="Nguyen H.D.T."/>
            <person name="McMullin D.R."/>
            <person name="Ponomareva E."/>
            <person name="Riley R."/>
            <person name="Pomraning K.R."/>
            <person name="Baker S.E."/>
            <person name="Seifert K.A."/>
        </authorList>
    </citation>
    <scope>NUCLEOTIDE SEQUENCE</scope>
    <source>
        <strain evidence="6">DAOM 180753</strain>
    </source>
</reference>
<feature type="compositionally biased region" description="Basic residues" evidence="5">
    <location>
        <begin position="51"/>
        <end position="68"/>
    </location>
</feature>
<sequence>MPKSTLAVNVGSSSVKITFTNSILSRTHQEPSQMRRSLESPHPTYTQVPTRRQKAQRGSQKKIQHPPRRIQVPLSEVASVCLATY</sequence>
<evidence type="ECO:0000256" key="5">
    <source>
        <dbReference type="SAM" id="MobiDB-lite"/>
    </source>
</evidence>
<feature type="region of interest" description="Disordered" evidence="5">
    <location>
        <begin position="24"/>
        <end position="68"/>
    </location>
</feature>
<name>A0AAI9X1R2_PENTH</name>
<dbReference type="Proteomes" id="UP001227192">
    <property type="component" value="Unassembled WGS sequence"/>
</dbReference>
<proteinExistence type="predicted"/>
<keyword evidence="3" id="KW-0418">Kinase</keyword>
<protein>
    <submittedName>
        <fullName evidence="6">Uncharacterized protein</fullName>
    </submittedName>
</protein>
<accession>A0AAI9X1R2</accession>
<dbReference type="PROSITE" id="PS01075">
    <property type="entry name" value="ACETATE_KINASE_1"/>
    <property type="match status" value="1"/>
</dbReference>
<evidence type="ECO:0000313" key="7">
    <source>
        <dbReference type="Proteomes" id="UP001227192"/>
    </source>
</evidence>
<comment type="caution">
    <text evidence="6">The sequence shown here is derived from an EMBL/GenBank/DDBJ whole genome shotgun (WGS) entry which is preliminary data.</text>
</comment>
<keyword evidence="7" id="KW-1185">Reference proteome</keyword>
<organism evidence="6 7">
    <name type="scientific">Penicillium thymicola</name>
    <dbReference type="NCBI Taxonomy" id="293382"/>
    <lineage>
        <taxon>Eukaryota</taxon>
        <taxon>Fungi</taxon>
        <taxon>Dikarya</taxon>
        <taxon>Ascomycota</taxon>
        <taxon>Pezizomycotina</taxon>
        <taxon>Eurotiomycetes</taxon>
        <taxon>Eurotiomycetidae</taxon>
        <taxon>Eurotiales</taxon>
        <taxon>Aspergillaceae</taxon>
        <taxon>Penicillium</taxon>
    </lineage>
</organism>
<evidence type="ECO:0000256" key="2">
    <source>
        <dbReference type="ARBA" id="ARBA00022741"/>
    </source>
</evidence>
<reference evidence="6" key="1">
    <citation type="submission" date="2015-06" db="EMBL/GenBank/DDBJ databases">
        <authorList>
            <person name="Nguyen H."/>
        </authorList>
    </citation>
    <scope>NUCLEOTIDE SEQUENCE</scope>
    <source>
        <strain evidence="6">DAOM 180753</strain>
    </source>
</reference>
<dbReference type="GO" id="GO:0016774">
    <property type="term" value="F:phosphotransferase activity, carboxyl group as acceptor"/>
    <property type="evidence" value="ECO:0007669"/>
    <property type="project" value="InterPro"/>
</dbReference>
<dbReference type="GO" id="GO:0005524">
    <property type="term" value="F:ATP binding"/>
    <property type="evidence" value="ECO:0007669"/>
    <property type="project" value="UniProtKB-KW"/>
</dbReference>